<dbReference type="PANTHER" id="PTHR10617">
    <property type="entry name" value="ELECTRON TRANSFER FLAVOPROTEIN-UBIQUINONE OXIDOREDUCTASE"/>
    <property type="match status" value="1"/>
</dbReference>
<comment type="cofactor">
    <cofactor evidence="14">
        <name>[4Fe-4S] cluster</name>
        <dbReference type="ChEBI" id="CHEBI:49883"/>
    </cofactor>
    <text evidence="14">Binds 1 [4Fe-4S] cluster.</text>
</comment>
<dbReference type="GO" id="GO:0046872">
    <property type="term" value="F:metal ion binding"/>
    <property type="evidence" value="ECO:0007669"/>
    <property type="project" value="UniProtKB-KW"/>
</dbReference>
<evidence type="ECO:0000256" key="3">
    <source>
        <dbReference type="ARBA" id="ARBA00022448"/>
    </source>
</evidence>
<evidence type="ECO:0000313" key="18">
    <source>
        <dbReference type="EMBL" id="RKP21825.1"/>
    </source>
</evidence>
<comment type="cofactor">
    <cofactor evidence="1 14">
        <name>FAD</name>
        <dbReference type="ChEBI" id="CHEBI:57692"/>
    </cofactor>
</comment>
<keyword evidence="5 14" id="KW-0285">Flavoprotein</keyword>
<keyword evidence="11 14" id="KW-0411">Iron-sulfur</keyword>
<evidence type="ECO:0000256" key="1">
    <source>
        <dbReference type="ARBA" id="ARBA00001974"/>
    </source>
</evidence>
<dbReference type="Proteomes" id="UP000281549">
    <property type="component" value="Unassembled WGS sequence"/>
</dbReference>
<name>A0A4P9YQ63_ROZAC</name>
<evidence type="ECO:0000259" key="16">
    <source>
        <dbReference type="Pfam" id="PF05187"/>
    </source>
</evidence>
<dbReference type="InterPro" id="IPR007859">
    <property type="entry name" value="ETF-QO/FixX_C"/>
</dbReference>
<keyword evidence="4" id="KW-0004">4Fe-4S</keyword>
<organism evidence="18 19">
    <name type="scientific">Rozella allomycis (strain CSF55)</name>
    <dbReference type="NCBI Taxonomy" id="988480"/>
    <lineage>
        <taxon>Eukaryota</taxon>
        <taxon>Fungi</taxon>
        <taxon>Fungi incertae sedis</taxon>
        <taxon>Cryptomycota</taxon>
        <taxon>Cryptomycota incertae sedis</taxon>
        <taxon>Rozella</taxon>
    </lineage>
</organism>
<feature type="domain" description="FAD dependent oxidoreductase" evidence="15">
    <location>
        <begin position="37"/>
        <end position="88"/>
    </location>
</feature>
<keyword evidence="10 14" id="KW-0408">Iron</keyword>
<dbReference type="AlphaFoldDB" id="A0A4P9YQ63"/>
<evidence type="ECO:0000256" key="13">
    <source>
        <dbReference type="ARBA" id="ARBA00052682"/>
    </source>
</evidence>
<dbReference type="Gene3D" id="3.30.9.90">
    <property type="match status" value="1"/>
</dbReference>
<dbReference type="InterPro" id="IPR040156">
    <property type="entry name" value="ETF-QO"/>
</dbReference>
<proteinExistence type="predicted"/>
<dbReference type="GO" id="GO:0005743">
    <property type="term" value="C:mitochondrial inner membrane"/>
    <property type="evidence" value="ECO:0007669"/>
    <property type="project" value="TreeGrafter"/>
</dbReference>
<comment type="catalytic activity">
    <reaction evidence="13 14">
        <text>a ubiquinone + reduced [electron-transfer flavoprotein] = a ubiquinol + oxidized [electron-transfer flavoprotein] + H(+)</text>
        <dbReference type="Rhea" id="RHEA:24052"/>
        <dbReference type="Rhea" id="RHEA-COMP:9565"/>
        <dbReference type="Rhea" id="RHEA-COMP:9566"/>
        <dbReference type="Rhea" id="RHEA-COMP:10685"/>
        <dbReference type="Rhea" id="RHEA-COMP:10686"/>
        <dbReference type="ChEBI" id="CHEBI:15378"/>
        <dbReference type="ChEBI" id="CHEBI:16389"/>
        <dbReference type="ChEBI" id="CHEBI:17976"/>
        <dbReference type="ChEBI" id="CHEBI:57692"/>
        <dbReference type="ChEBI" id="CHEBI:58307"/>
        <dbReference type="EC" id="1.5.5.1"/>
    </reaction>
</comment>
<dbReference type="PANTHER" id="PTHR10617:SF107">
    <property type="entry name" value="ELECTRON TRANSFER FLAVOPROTEIN-UBIQUINONE OXIDOREDUCTASE, MITOCHONDRIAL"/>
    <property type="match status" value="1"/>
</dbReference>
<dbReference type="GO" id="GO:0004174">
    <property type="term" value="F:electron-transferring-flavoprotein dehydrogenase activity"/>
    <property type="evidence" value="ECO:0007669"/>
    <property type="project" value="UniProtKB-UniRule"/>
</dbReference>
<evidence type="ECO:0000256" key="7">
    <source>
        <dbReference type="ARBA" id="ARBA00022827"/>
    </source>
</evidence>
<protein>
    <recommendedName>
        <fullName evidence="14">Electron transfer flavoprotein-ubiquinone oxidoreductase</fullName>
        <shortName evidence="14">ETF-QO</shortName>
        <ecNumber evidence="14">1.5.5.1</ecNumber>
    </recommendedName>
</protein>
<dbReference type="SUPFAM" id="SSF51905">
    <property type="entry name" value="FAD/NAD(P)-binding domain"/>
    <property type="match status" value="1"/>
</dbReference>
<evidence type="ECO:0000256" key="2">
    <source>
        <dbReference type="ARBA" id="ARBA00002819"/>
    </source>
</evidence>
<sequence>MPMIRGIISSRSIKHRNLLNLYNSKHLYSTAPSDTTDVLIIGGGPAGLSAAIRLKQLNQDIRVILIEKGSEIGDLGAHTLSGAVLEPRALNELIPDWKEKNAPIDTPATRDQMVFLTTKTSIPLPHPPQMNNRGNYIISLSNFVKWLATVAEEAGVEIYPGIAGAKVLYNEDGSVKGVVSNDVGLDKRGQKKDNYEQGMEIHSRLTLFAEGCHGSLSKGIIERFKLRENAQHQTYAIGLKEVWQVDGSKFQKGLVAHSVGWPLDYSTYGGSFMYHFGEGLVSVGLVVALDYENTYLSPYKEFQRMKHHPFFRNVLNGGKCISYGARALNEGGIQSLPKLYFPGGALIGCSAGFMNVPKIKGTHTAMKSGMIAAEEGYKALMKDKGVVELKEYEESLKKSWVWDELYQVRNIRPSFHNPFGLFGGIVYAGLDTLFLKGKVPWTFKHNKPDYLATKASKECKVIEYPKPDGILSFDILENLARSGTNHVEDQPIHLTLKDSNIPVERNLKIFDGPENRFCPANVYEYVDDETEGKNKKRLQINAQNCLHCKTCDIKDPSQNINWVVPEGGGGPKYINT</sequence>
<dbReference type="Pfam" id="PF01266">
    <property type="entry name" value="DAO"/>
    <property type="match status" value="1"/>
</dbReference>
<dbReference type="Gene3D" id="3.50.50.60">
    <property type="entry name" value="FAD/NAD(P)-binding domain"/>
    <property type="match status" value="1"/>
</dbReference>
<evidence type="ECO:0000256" key="8">
    <source>
        <dbReference type="ARBA" id="ARBA00022982"/>
    </source>
</evidence>
<evidence type="ECO:0000256" key="6">
    <source>
        <dbReference type="ARBA" id="ARBA00022723"/>
    </source>
</evidence>
<keyword evidence="7 14" id="KW-0274">FAD</keyword>
<keyword evidence="12 14" id="KW-0830">Ubiquinone</keyword>
<dbReference type="InterPro" id="IPR036188">
    <property type="entry name" value="FAD/NAD-bd_sf"/>
</dbReference>
<evidence type="ECO:0000256" key="14">
    <source>
        <dbReference type="RuleBase" id="RU366068"/>
    </source>
</evidence>
<evidence type="ECO:0000313" key="19">
    <source>
        <dbReference type="Proteomes" id="UP000281549"/>
    </source>
</evidence>
<evidence type="ECO:0000256" key="10">
    <source>
        <dbReference type="ARBA" id="ARBA00023004"/>
    </source>
</evidence>
<dbReference type="InterPro" id="IPR049398">
    <property type="entry name" value="ETF-QO/FixC_UQ-bd"/>
</dbReference>
<evidence type="ECO:0000256" key="9">
    <source>
        <dbReference type="ARBA" id="ARBA00023002"/>
    </source>
</evidence>
<dbReference type="Gene3D" id="3.30.70.20">
    <property type="match status" value="1"/>
</dbReference>
<dbReference type="SUPFAM" id="SSF54862">
    <property type="entry name" value="4Fe-4S ferredoxins"/>
    <property type="match status" value="1"/>
</dbReference>
<evidence type="ECO:0000256" key="5">
    <source>
        <dbReference type="ARBA" id="ARBA00022630"/>
    </source>
</evidence>
<dbReference type="EMBL" id="ML004926">
    <property type="protein sequence ID" value="RKP21825.1"/>
    <property type="molecule type" value="Genomic_DNA"/>
</dbReference>
<dbReference type="EC" id="1.5.5.1" evidence="14"/>
<keyword evidence="6 14" id="KW-0479">Metal-binding</keyword>
<evidence type="ECO:0000256" key="11">
    <source>
        <dbReference type="ARBA" id="ARBA00023014"/>
    </source>
</evidence>
<feature type="domain" description="ETF-QO/FixC ubiquinone-binding" evidence="17">
    <location>
        <begin position="235"/>
        <end position="328"/>
    </location>
</feature>
<evidence type="ECO:0000259" key="15">
    <source>
        <dbReference type="Pfam" id="PF01266"/>
    </source>
</evidence>
<evidence type="ECO:0000259" key="17">
    <source>
        <dbReference type="Pfam" id="PF21162"/>
    </source>
</evidence>
<keyword evidence="9 14" id="KW-0560">Oxidoreductase</keyword>
<dbReference type="InterPro" id="IPR006076">
    <property type="entry name" value="FAD-dep_OxRdtase"/>
</dbReference>
<keyword evidence="3 14" id="KW-0813">Transport</keyword>
<comment type="function">
    <text evidence="2 14">Accepts electrons from ETF and reduces ubiquinone.</text>
</comment>
<dbReference type="FunFam" id="3.30.70.20:FF:000012">
    <property type="entry name" value="Electron transfer flavoprotein-ubiquinone oxidoreductase, mitochondrial"/>
    <property type="match status" value="1"/>
</dbReference>
<dbReference type="Pfam" id="PF05187">
    <property type="entry name" value="Fer4_ETF_QO"/>
    <property type="match status" value="1"/>
</dbReference>
<reference evidence="19" key="1">
    <citation type="journal article" date="2018" name="Nat. Microbiol.">
        <title>Leveraging single-cell genomics to expand the fungal tree of life.</title>
        <authorList>
            <person name="Ahrendt S.R."/>
            <person name="Quandt C.A."/>
            <person name="Ciobanu D."/>
            <person name="Clum A."/>
            <person name="Salamov A."/>
            <person name="Andreopoulos B."/>
            <person name="Cheng J.F."/>
            <person name="Woyke T."/>
            <person name="Pelin A."/>
            <person name="Henrissat B."/>
            <person name="Reynolds N.K."/>
            <person name="Benny G.L."/>
            <person name="Smith M.E."/>
            <person name="James T.Y."/>
            <person name="Grigoriev I.V."/>
        </authorList>
    </citation>
    <scope>NUCLEOTIDE SEQUENCE [LARGE SCALE GENOMIC DNA]</scope>
    <source>
        <strain evidence="19">CSF55</strain>
    </source>
</reference>
<dbReference type="GO" id="GO:0051539">
    <property type="term" value="F:4 iron, 4 sulfur cluster binding"/>
    <property type="evidence" value="ECO:0007669"/>
    <property type="project" value="UniProtKB-UniRule"/>
</dbReference>
<dbReference type="Pfam" id="PF21162">
    <property type="entry name" value="ETFQO_UQ-bd"/>
    <property type="match status" value="1"/>
</dbReference>
<gene>
    <name evidence="18" type="ORF">ROZALSC1DRAFT_26792</name>
</gene>
<evidence type="ECO:0000256" key="12">
    <source>
        <dbReference type="ARBA" id="ARBA00023075"/>
    </source>
</evidence>
<accession>A0A4P9YQ63</accession>
<feature type="domain" description="ETF-QO/FixX C-terminal" evidence="16">
    <location>
        <begin position="469"/>
        <end position="573"/>
    </location>
</feature>
<dbReference type="SUPFAM" id="SSF54373">
    <property type="entry name" value="FAD-linked reductases, C-terminal domain"/>
    <property type="match status" value="1"/>
</dbReference>
<keyword evidence="8 14" id="KW-0249">Electron transport</keyword>
<evidence type="ECO:0000256" key="4">
    <source>
        <dbReference type="ARBA" id="ARBA00022485"/>
    </source>
</evidence>